<evidence type="ECO:0000256" key="14">
    <source>
        <dbReference type="SAM" id="Coils"/>
    </source>
</evidence>
<evidence type="ECO:0000256" key="15">
    <source>
        <dbReference type="SAM" id="Phobius"/>
    </source>
</evidence>
<evidence type="ECO:0000256" key="5">
    <source>
        <dbReference type="ARBA" id="ARBA00022553"/>
    </source>
</evidence>
<dbReference type="SUPFAM" id="SSF55874">
    <property type="entry name" value="ATPase domain of HSP90 chaperone/DNA topoisomerase II/histidine kinase"/>
    <property type="match status" value="1"/>
</dbReference>
<evidence type="ECO:0000313" key="19">
    <source>
        <dbReference type="Proteomes" id="UP000058925"/>
    </source>
</evidence>
<keyword evidence="8" id="KW-0547">Nucleotide-binding</keyword>
<keyword evidence="9 18" id="KW-0418">Kinase</keyword>
<evidence type="ECO:0000256" key="13">
    <source>
        <dbReference type="ARBA" id="ARBA00023136"/>
    </source>
</evidence>
<keyword evidence="12" id="KW-0902">Two-component regulatory system</keyword>
<evidence type="ECO:0000256" key="1">
    <source>
        <dbReference type="ARBA" id="ARBA00000085"/>
    </source>
</evidence>
<dbReference type="InterPro" id="IPR003660">
    <property type="entry name" value="HAMP_dom"/>
</dbReference>
<evidence type="ECO:0000256" key="12">
    <source>
        <dbReference type="ARBA" id="ARBA00023012"/>
    </source>
</evidence>
<dbReference type="SUPFAM" id="SSF103190">
    <property type="entry name" value="Sensory domain-like"/>
    <property type="match status" value="1"/>
</dbReference>
<name>A0A654M125_9ARCH</name>
<keyword evidence="7 15" id="KW-0812">Transmembrane</keyword>
<dbReference type="InterPro" id="IPR036097">
    <property type="entry name" value="HisK_dim/P_sf"/>
</dbReference>
<evidence type="ECO:0000256" key="9">
    <source>
        <dbReference type="ARBA" id="ARBA00022777"/>
    </source>
</evidence>
<comment type="catalytic activity">
    <reaction evidence="1">
        <text>ATP + protein L-histidine = ADP + protein N-phospho-L-histidine.</text>
        <dbReference type="EC" id="2.7.13.3"/>
    </reaction>
</comment>
<dbReference type="InterPro" id="IPR029151">
    <property type="entry name" value="Sensor-like_sf"/>
</dbReference>
<protein>
    <recommendedName>
        <fullName evidence="3">histidine kinase</fullName>
        <ecNumber evidence="3">2.7.13.3</ecNumber>
    </recommendedName>
</protein>
<dbReference type="EC" id="2.7.13.3" evidence="3"/>
<dbReference type="Gene3D" id="6.10.340.10">
    <property type="match status" value="1"/>
</dbReference>
<evidence type="ECO:0000259" key="17">
    <source>
        <dbReference type="PROSITE" id="PS50885"/>
    </source>
</evidence>
<dbReference type="PROSITE" id="PS50109">
    <property type="entry name" value="HIS_KIN"/>
    <property type="match status" value="1"/>
</dbReference>
<dbReference type="CDD" id="cd06225">
    <property type="entry name" value="HAMP"/>
    <property type="match status" value="1"/>
</dbReference>
<evidence type="ECO:0000259" key="16">
    <source>
        <dbReference type="PROSITE" id="PS50109"/>
    </source>
</evidence>
<dbReference type="SUPFAM" id="SSF158472">
    <property type="entry name" value="HAMP domain-like"/>
    <property type="match status" value="1"/>
</dbReference>
<evidence type="ECO:0000256" key="8">
    <source>
        <dbReference type="ARBA" id="ARBA00022741"/>
    </source>
</evidence>
<dbReference type="InterPro" id="IPR004358">
    <property type="entry name" value="Sig_transdc_His_kin-like_C"/>
</dbReference>
<evidence type="ECO:0000256" key="2">
    <source>
        <dbReference type="ARBA" id="ARBA00004651"/>
    </source>
</evidence>
<sequence length="636" mass="70965">MILIIPLIIGSIVITSIISLQNISGVRAKFYDIYELSGIQLMNKLSVEVNEIAKDLNSLATHPVLANSTAPLNDQINLLQRHLNFSNSEYLAVSVYDRNGTAIIDTSDKSPDGNALQEEFFKQALAGGTYFDKNPDEIAFNQTGFHFSAPIYDANKVIKSIMDLEVSISFIDNIVNNTLFQNDIENGSLNFTSRLIHSDGSVIYAASQENGSHDQNGQPDMKVPLPGAPITEYDKRKSQDSVVIVVPESENADGYRSDGNWTLLLEGNLAPIMSDYNKTVNGFLISSTVILLIAIVVTIIAVKKIISPITYLKNSALELSKGNFGKEIVVGGSNEVKDLSISLEAMRRNMENSKKNLIRKVRERTKDLERANEELRTKEIQVNSINNELKISNRAREEFLSMVIQELKNPITPMKHYIEMMQKENKSDADDFNRKALIIISRNISKLETIIDDFFALYKLELNSFPINNEVTNIVDLVKKNILRLSPLMEDKNIRLNPIVNASGSVLCDPVRVNQVLFHLVNNAVNHVPEQGGEITIRVDEEAEIPSKMSNYDNVNKHHKSIIFTVEDNGIWIQPENTEGLPNKLCQIDSSLVRKIGGTGLGLIICKVIIESQGGKIWIDLSYRDGASFKFTLDAV</sequence>
<proteinExistence type="predicted"/>
<dbReference type="Gene3D" id="1.10.287.130">
    <property type="match status" value="1"/>
</dbReference>
<dbReference type="PANTHER" id="PTHR45528">
    <property type="entry name" value="SENSOR HISTIDINE KINASE CPXA"/>
    <property type="match status" value="1"/>
</dbReference>
<dbReference type="InterPro" id="IPR003661">
    <property type="entry name" value="HisK_dim/P_dom"/>
</dbReference>
<dbReference type="KEGG" id="taa:NMY3_02978"/>
<dbReference type="InterPro" id="IPR005467">
    <property type="entry name" value="His_kinase_dom"/>
</dbReference>
<evidence type="ECO:0000256" key="11">
    <source>
        <dbReference type="ARBA" id="ARBA00022989"/>
    </source>
</evidence>
<evidence type="ECO:0000256" key="7">
    <source>
        <dbReference type="ARBA" id="ARBA00022692"/>
    </source>
</evidence>
<dbReference type="RefSeq" id="WP_196816287.1">
    <property type="nucleotide sequence ID" value="NZ_CP012850.1"/>
</dbReference>
<keyword evidence="14" id="KW-0175">Coiled coil</keyword>
<dbReference type="CDD" id="cd00082">
    <property type="entry name" value="HisKA"/>
    <property type="match status" value="1"/>
</dbReference>
<dbReference type="InterPro" id="IPR036890">
    <property type="entry name" value="HATPase_C_sf"/>
</dbReference>
<dbReference type="Proteomes" id="UP000058925">
    <property type="component" value="Chromosome"/>
</dbReference>
<dbReference type="PANTHER" id="PTHR45528:SF1">
    <property type="entry name" value="SENSOR HISTIDINE KINASE CPXA"/>
    <property type="match status" value="1"/>
</dbReference>
<dbReference type="SUPFAM" id="SSF47384">
    <property type="entry name" value="Homodimeric domain of signal transducing histidine kinase"/>
    <property type="match status" value="1"/>
</dbReference>
<keyword evidence="11 15" id="KW-1133">Transmembrane helix</keyword>
<dbReference type="OrthoDB" id="342253at2157"/>
<feature type="transmembrane region" description="Helical" evidence="15">
    <location>
        <begin position="283"/>
        <end position="302"/>
    </location>
</feature>
<dbReference type="SMART" id="SM00387">
    <property type="entry name" value="HATPase_c"/>
    <property type="match status" value="1"/>
</dbReference>
<dbReference type="GO" id="GO:0005886">
    <property type="term" value="C:plasma membrane"/>
    <property type="evidence" value="ECO:0007669"/>
    <property type="project" value="UniProtKB-SubCell"/>
</dbReference>
<dbReference type="GO" id="GO:0005524">
    <property type="term" value="F:ATP binding"/>
    <property type="evidence" value="ECO:0007669"/>
    <property type="project" value="UniProtKB-KW"/>
</dbReference>
<dbReference type="PROSITE" id="PS50885">
    <property type="entry name" value="HAMP"/>
    <property type="match status" value="1"/>
</dbReference>
<keyword evidence="5" id="KW-0597">Phosphoprotein</keyword>
<accession>A0A654M125</accession>
<feature type="coiled-coil region" evidence="14">
    <location>
        <begin position="336"/>
        <end position="388"/>
    </location>
</feature>
<dbReference type="Pfam" id="PF02518">
    <property type="entry name" value="HATPase_c"/>
    <property type="match status" value="1"/>
</dbReference>
<evidence type="ECO:0000256" key="6">
    <source>
        <dbReference type="ARBA" id="ARBA00022679"/>
    </source>
</evidence>
<gene>
    <name evidence="18" type="primary">yycG</name>
    <name evidence="18" type="ORF">NMY3_02978</name>
</gene>
<evidence type="ECO:0000256" key="4">
    <source>
        <dbReference type="ARBA" id="ARBA00022475"/>
    </source>
</evidence>
<keyword evidence="6 18" id="KW-0808">Transferase</keyword>
<dbReference type="Pfam" id="PF00512">
    <property type="entry name" value="HisKA"/>
    <property type="match status" value="1"/>
</dbReference>
<dbReference type="PRINTS" id="PR00344">
    <property type="entry name" value="BCTRLSENSOR"/>
</dbReference>
<feature type="domain" description="Histidine kinase" evidence="16">
    <location>
        <begin position="402"/>
        <end position="636"/>
    </location>
</feature>
<dbReference type="SMART" id="SM00388">
    <property type="entry name" value="HisKA"/>
    <property type="match status" value="1"/>
</dbReference>
<dbReference type="EMBL" id="CP012850">
    <property type="protein sequence ID" value="ALI37165.1"/>
    <property type="molecule type" value="Genomic_DNA"/>
</dbReference>
<dbReference type="InterPro" id="IPR050398">
    <property type="entry name" value="HssS/ArlS-like"/>
</dbReference>
<comment type="subcellular location">
    <subcellularLocation>
        <location evidence="2">Cell membrane</location>
        <topology evidence="2">Multi-pass membrane protein</topology>
    </subcellularLocation>
</comment>
<dbReference type="Gene3D" id="3.30.450.20">
    <property type="entry name" value="PAS domain"/>
    <property type="match status" value="1"/>
</dbReference>
<dbReference type="AlphaFoldDB" id="A0A654M125"/>
<dbReference type="Gene3D" id="3.30.565.10">
    <property type="entry name" value="Histidine kinase-like ATPase, C-terminal domain"/>
    <property type="match status" value="1"/>
</dbReference>
<evidence type="ECO:0000256" key="10">
    <source>
        <dbReference type="ARBA" id="ARBA00022840"/>
    </source>
</evidence>
<keyword evidence="10" id="KW-0067">ATP-binding</keyword>
<feature type="domain" description="HAMP" evidence="17">
    <location>
        <begin position="303"/>
        <end position="355"/>
    </location>
</feature>
<dbReference type="InterPro" id="IPR003594">
    <property type="entry name" value="HATPase_dom"/>
</dbReference>
<evidence type="ECO:0000256" key="3">
    <source>
        <dbReference type="ARBA" id="ARBA00012438"/>
    </source>
</evidence>
<evidence type="ECO:0000313" key="18">
    <source>
        <dbReference type="EMBL" id="ALI37165.1"/>
    </source>
</evidence>
<dbReference type="GO" id="GO:0000155">
    <property type="term" value="F:phosphorelay sensor kinase activity"/>
    <property type="evidence" value="ECO:0007669"/>
    <property type="project" value="InterPro"/>
</dbReference>
<dbReference type="GeneID" id="60422852"/>
<organism evidence="18 19">
    <name type="scientific">Candidatus Nitrosocosmicus oleophilus</name>
    <dbReference type="NCBI Taxonomy" id="1353260"/>
    <lineage>
        <taxon>Archaea</taxon>
        <taxon>Nitrososphaerota</taxon>
        <taxon>Nitrososphaeria</taxon>
        <taxon>Nitrososphaerales</taxon>
        <taxon>Nitrososphaeraceae</taxon>
        <taxon>Candidatus Nitrosocosmicus</taxon>
    </lineage>
</organism>
<keyword evidence="4" id="KW-1003">Cell membrane</keyword>
<keyword evidence="19" id="KW-1185">Reference proteome</keyword>
<reference evidence="19" key="1">
    <citation type="submission" date="2015-10" db="EMBL/GenBank/DDBJ databases">
        <title>Niche specialization of a soil ammonia-oxidizing archaeon, Candidatus Nitrosocosmicus oleophilus.</title>
        <authorList>
            <person name="Jung M.-Y."/>
            <person name="Rhee S.-K."/>
        </authorList>
    </citation>
    <scope>NUCLEOTIDE SEQUENCE [LARGE SCALE GENOMIC DNA]</scope>
    <source>
        <strain evidence="19">MY3</strain>
    </source>
</reference>
<dbReference type="Pfam" id="PF00672">
    <property type="entry name" value="HAMP"/>
    <property type="match status" value="1"/>
</dbReference>
<keyword evidence="13 15" id="KW-0472">Membrane</keyword>